<proteinExistence type="inferred from homology"/>
<dbReference type="GO" id="GO:0005840">
    <property type="term" value="C:ribosome"/>
    <property type="evidence" value="ECO:0007669"/>
    <property type="project" value="UniProtKB-KW"/>
</dbReference>
<gene>
    <name evidence="4" type="ORF">H5410_011721</name>
</gene>
<dbReference type="InterPro" id="IPR001705">
    <property type="entry name" value="Ribosomal_bL33"/>
</dbReference>
<dbReference type="InterPro" id="IPR038584">
    <property type="entry name" value="Ribosomal_bL33_sf"/>
</dbReference>
<evidence type="ECO:0000256" key="2">
    <source>
        <dbReference type="ARBA" id="ARBA00022980"/>
    </source>
</evidence>
<accession>A0A9J6AQW4</accession>
<dbReference type="AlphaFoldDB" id="A0A9J6AQW4"/>
<evidence type="ECO:0000256" key="3">
    <source>
        <dbReference type="ARBA" id="ARBA00023274"/>
    </source>
</evidence>
<dbReference type="Gene3D" id="2.20.28.120">
    <property type="entry name" value="Ribosomal protein L33"/>
    <property type="match status" value="1"/>
</dbReference>
<dbReference type="GO" id="GO:1990904">
    <property type="term" value="C:ribonucleoprotein complex"/>
    <property type="evidence" value="ECO:0007669"/>
    <property type="project" value="UniProtKB-KW"/>
</dbReference>
<dbReference type="GO" id="GO:0006412">
    <property type="term" value="P:translation"/>
    <property type="evidence" value="ECO:0007669"/>
    <property type="project" value="InterPro"/>
</dbReference>
<dbReference type="EMBL" id="JACXVP010000002">
    <property type="protein sequence ID" value="KAG5626503.1"/>
    <property type="molecule type" value="Genomic_DNA"/>
</dbReference>
<reference evidence="4 5" key="1">
    <citation type="submission" date="2020-09" db="EMBL/GenBank/DDBJ databases">
        <title>De no assembly of potato wild relative species, Solanum commersonii.</title>
        <authorList>
            <person name="Cho K."/>
        </authorList>
    </citation>
    <scope>NUCLEOTIDE SEQUENCE [LARGE SCALE GENOMIC DNA]</scope>
    <source>
        <strain evidence="4">LZ3.2</strain>
        <tissue evidence="4">Leaf</tissue>
    </source>
</reference>
<evidence type="ECO:0000256" key="1">
    <source>
        <dbReference type="ARBA" id="ARBA00007596"/>
    </source>
</evidence>
<organism evidence="4 5">
    <name type="scientific">Solanum commersonii</name>
    <name type="common">Commerson's wild potato</name>
    <name type="synonym">Commerson's nightshade</name>
    <dbReference type="NCBI Taxonomy" id="4109"/>
    <lineage>
        <taxon>Eukaryota</taxon>
        <taxon>Viridiplantae</taxon>
        <taxon>Streptophyta</taxon>
        <taxon>Embryophyta</taxon>
        <taxon>Tracheophyta</taxon>
        <taxon>Spermatophyta</taxon>
        <taxon>Magnoliopsida</taxon>
        <taxon>eudicotyledons</taxon>
        <taxon>Gunneridae</taxon>
        <taxon>Pentapetalae</taxon>
        <taxon>asterids</taxon>
        <taxon>lamiids</taxon>
        <taxon>Solanales</taxon>
        <taxon>Solanaceae</taxon>
        <taxon>Solanoideae</taxon>
        <taxon>Solaneae</taxon>
        <taxon>Solanum</taxon>
    </lineage>
</organism>
<dbReference type="GO" id="GO:0003735">
    <property type="term" value="F:structural constituent of ribosome"/>
    <property type="evidence" value="ECO:0007669"/>
    <property type="project" value="InterPro"/>
</dbReference>
<name>A0A9J6AQW4_SOLCO</name>
<sequence length="140" mass="16029">MDFKLVISILSFLRFESKIEELSKSKSKRRFMAKGKDVRVTVILECTSCVESSVDKVSRGISGYITQKNGCTPNRFELKNSAPILQTYDSWGDKEIEANRIRNKLNKQTMDKSKRPFLKFKRSFRGVCPDSIGGSIDYET</sequence>
<evidence type="ECO:0000313" key="5">
    <source>
        <dbReference type="Proteomes" id="UP000824120"/>
    </source>
</evidence>
<keyword evidence="5" id="KW-1185">Reference proteome</keyword>
<dbReference type="OrthoDB" id="361870at2759"/>
<protein>
    <submittedName>
        <fullName evidence="4">Uncharacterized protein</fullName>
    </submittedName>
</protein>
<dbReference type="PANTHER" id="PTHR43168">
    <property type="entry name" value="50S RIBOSOMAL PROTEIN L33, CHLOROPLASTIC"/>
    <property type="match status" value="1"/>
</dbReference>
<comment type="similarity">
    <text evidence="1">Belongs to the bacterial ribosomal protein bL33 family.</text>
</comment>
<keyword evidence="3" id="KW-0687">Ribonucleoprotein</keyword>
<dbReference type="Proteomes" id="UP000824120">
    <property type="component" value="Chromosome 2"/>
</dbReference>
<dbReference type="GO" id="GO:0005737">
    <property type="term" value="C:cytoplasm"/>
    <property type="evidence" value="ECO:0007669"/>
    <property type="project" value="UniProtKB-ARBA"/>
</dbReference>
<evidence type="ECO:0000313" key="4">
    <source>
        <dbReference type="EMBL" id="KAG5626503.1"/>
    </source>
</evidence>
<dbReference type="PANTHER" id="PTHR43168:SF2">
    <property type="entry name" value="LARGE RIBOSOMAL SUBUNIT PROTEIN BL33C"/>
    <property type="match status" value="1"/>
</dbReference>
<keyword evidence="2" id="KW-0689">Ribosomal protein</keyword>
<comment type="caution">
    <text evidence="4">The sequence shown here is derived from an EMBL/GenBank/DDBJ whole genome shotgun (WGS) entry which is preliminary data.</text>
</comment>